<dbReference type="Proteomes" id="UP001566132">
    <property type="component" value="Unassembled WGS sequence"/>
</dbReference>
<evidence type="ECO:0000256" key="1">
    <source>
        <dbReference type="SAM" id="MobiDB-lite"/>
    </source>
</evidence>
<feature type="region of interest" description="Disordered" evidence="1">
    <location>
        <begin position="124"/>
        <end position="147"/>
    </location>
</feature>
<name>A0ABD1E2Q8_HYPHA</name>
<gene>
    <name evidence="2" type="ORF">ABEB36_014745</name>
</gene>
<comment type="caution">
    <text evidence="2">The sequence shown here is derived from an EMBL/GenBank/DDBJ whole genome shotgun (WGS) entry which is preliminary data.</text>
</comment>
<evidence type="ECO:0000313" key="2">
    <source>
        <dbReference type="EMBL" id="KAL1488962.1"/>
    </source>
</evidence>
<dbReference type="EMBL" id="JBDJPC010000013">
    <property type="protein sequence ID" value="KAL1488962.1"/>
    <property type="molecule type" value="Genomic_DNA"/>
</dbReference>
<evidence type="ECO:0000313" key="3">
    <source>
        <dbReference type="Proteomes" id="UP001566132"/>
    </source>
</evidence>
<keyword evidence="3" id="KW-1185">Reference proteome</keyword>
<proteinExistence type="predicted"/>
<reference evidence="2 3" key="1">
    <citation type="submission" date="2024-05" db="EMBL/GenBank/DDBJ databases">
        <title>Genetic variation in Jamaican populations of the coffee berry borer (Hypothenemus hampei).</title>
        <authorList>
            <person name="Errbii M."/>
            <person name="Myrie A."/>
        </authorList>
    </citation>
    <scope>NUCLEOTIDE SEQUENCE [LARGE SCALE GENOMIC DNA]</scope>
    <source>
        <strain evidence="2">JA-Hopewell-2020-01-JO</strain>
        <tissue evidence="2">Whole body</tissue>
    </source>
</reference>
<accession>A0ABD1E2Q8</accession>
<dbReference type="AlphaFoldDB" id="A0ABD1E2Q8"/>
<feature type="compositionally biased region" description="Acidic residues" evidence="1">
    <location>
        <begin position="124"/>
        <end position="136"/>
    </location>
</feature>
<protein>
    <submittedName>
        <fullName evidence="2">Uncharacterized protein</fullName>
    </submittedName>
</protein>
<sequence length="287" mass="32233">MGAFPISLAISRVLVAVMIIIRRSSVVTMSWVAVTAVDEMLELVRGLVLAHTGIPLDLLEYRFWAICGGEEALRGVLGLQRVGLDLFACLLELSPSILVYQGRVYLAGVDEDSDDEHWDSDYFVGDEDSTDEDSVDEGASMGKDEDSAKWGSQDMNYAKFKTFGIKFDMFCCWEIAELFSMMQTFEDYVLQVLIALIRDNPFINCERLEAKFFGLLVGPTRFEALGFGSLRWFLSNIDYICVHRDGYFMPYVMGEESDSEESVWVINPGPLETPLQRSKGHSMVVSG</sequence>
<organism evidence="2 3">
    <name type="scientific">Hypothenemus hampei</name>
    <name type="common">Coffee berry borer</name>
    <dbReference type="NCBI Taxonomy" id="57062"/>
    <lineage>
        <taxon>Eukaryota</taxon>
        <taxon>Metazoa</taxon>
        <taxon>Ecdysozoa</taxon>
        <taxon>Arthropoda</taxon>
        <taxon>Hexapoda</taxon>
        <taxon>Insecta</taxon>
        <taxon>Pterygota</taxon>
        <taxon>Neoptera</taxon>
        <taxon>Endopterygota</taxon>
        <taxon>Coleoptera</taxon>
        <taxon>Polyphaga</taxon>
        <taxon>Cucujiformia</taxon>
        <taxon>Curculionidae</taxon>
        <taxon>Scolytinae</taxon>
        <taxon>Hypothenemus</taxon>
    </lineage>
</organism>